<dbReference type="EMBL" id="JAQBIE010000030">
    <property type="protein sequence ID" value="MDB6179302.1"/>
    <property type="molecule type" value="Genomic_DNA"/>
</dbReference>
<reference evidence="1" key="1">
    <citation type="submission" date="2022-12" db="EMBL/GenBank/DDBJ databases">
        <title>Paracoccus onchidii sp. nov., isolated from a marine invertebrate from the South China Sea.</title>
        <authorList>
            <person name="Xu S."/>
            <person name="Liu Z."/>
            <person name="Xu Y."/>
        </authorList>
    </citation>
    <scope>NUCLEOTIDE SEQUENCE</scope>
    <source>
        <strain evidence="1">Z330</strain>
    </source>
</reference>
<proteinExistence type="predicted"/>
<gene>
    <name evidence="1" type="ORF">PAF17_17570</name>
</gene>
<accession>A0ABT4ZIW0</accession>
<dbReference type="Proteomes" id="UP001165641">
    <property type="component" value="Unassembled WGS sequence"/>
</dbReference>
<evidence type="ECO:0000313" key="2">
    <source>
        <dbReference type="Proteomes" id="UP001165641"/>
    </source>
</evidence>
<keyword evidence="2" id="KW-1185">Reference proteome</keyword>
<protein>
    <submittedName>
        <fullName evidence="1">Uncharacterized protein</fullName>
    </submittedName>
</protein>
<sequence>MTEKTEISDVAQAVRRAVTDEITPMMLPAGADAERWFREEGLPLPGRPAAAGTTR</sequence>
<dbReference type="RefSeq" id="WP_271890403.1">
    <property type="nucleotide sequence ID" value="NZ_JAQBIE010000030.1"/>
</dbReference>
<comment type="caution">
    <text evidence="1">The sequence shown here is derived from an EMBL/GenBank/DDBJ whole genome shotgun (WGS) entry which is preliminary data.</text>
</comment>
<evidence type="ECO:0000313" key="1">
    <source>
        <dbReference type="EMBL" id="MDB6179302.1"/>
    </source>
</evidence>
<organism evidence="1 2">
    <name type="scientific">Paracoccus onchidii</name>
    <dbReference type="NCBI Taxonomy" id="3017813"/>
    <lineage>
        <taxon>Bacteria</taxon>
        <taxon>Pseudomonadati</taxon>
        <taxon>Pseudomonadota</taxon>
        <taxon>Alphaproteobacteria</taxon>
        <taxon>Rhodobacterales</taxon>
        <taxon>Paracoccaceae</taxon>
        <taxon>Paracoccus</taxon>
    </lineage>
</organism>
<name>A0ABT4ZIW0_9RHOB</name>